<evidence type="ECO:0000259" key="1">
    <source>
        <dbReference type="Pfam" id="PF14491"/>
    </source>
</evidence>
<keyword evidence="3" id="KW-1185">Reference proteome</keyword>
<protein>
    <submittedName>
        <fullName evidence="2">DUF4435 domain-containing protein</fullName>
    </submittedName>
</protein>
<dbReference type="Proteomes" id="UP000737171">
    <property type="component" value="Unassembled WGS sequence"/>
</dbReference>
<evidence type="ECO:0000313" key="2">
    <source>
        <dbReference type="EMBL" id="NRF71443.1"/>
    </source>
</evidence>
<comment type="caution">
    <text evidence="2">The sequence shown here is derived from an EMBL/GenBank/DDBJ whole genome shotgun (WGS) entry which is preliminary data.</text>
</comment>
<proteinExistence type="predicted"/>
<dbReference type="Pfam" id="PF14491">
    <property type="entry name" value="DUF4435"/>
    <property type="match status" value="1"/>
</dbReference>
<evidence type="ECO:0000313" key="3">
    <source>
        <dbReference type="Proteomes" id="UP000737171"/>
    </source>
</evidence>
<dbReference type="RefSeq" id="WP_173132646.1">
    <property type="nucleotide sequence ID" value="NZ_JABRWJ010000012.1"/>
</dbReference>
<name>A0ABX2ES46_9BURK</name>
<dbReference type="EMBL" id="JABRWJ010000012">
    <property type="protein sequence ID" value="NRF71443.1"/>
    <property type="molecule type" value="Genomic_DNA"/>
</dbReference>
<accession>A0ABX2ES46</accession>
<reference evidence="2 3" key="1">
    <citation type="submission" date="2020-05" db="EMBL/GenBank/DDBJ databases">
        <title>Aquincola sp. isolate from soil.</title>
        <authorList>
            <person name="Han J."/>
            <person name="Kim D.-U."/>
        </authorList>
    </citation>
    <scope>NUCLEOTIDE SEQUENCE [LARGE SCALE GENOMIC DNA]</scope>
    <source>
        <strain evidence="2 3">S2</strain>
    </source>
</reference>
<gene>
    <name evidence="2" type="ORF">HLB44_31100</name>
</gene>
<organism evidence="2 3">
    <name type="scientific">Pseudaquabacterium terrae</name>
    <dbReference type="NCBI Taxonomy" id="2732868"/>
    <lineage>
        <taxon>Bacteria</taxon>
        <taxon>Pseudomonadati</taxon>
        <taxon>Pseudomonadota</taxon>
        <taxon>Betaproteobacteria</taxon>
        <taxon>Burkholderiales</taxon>
        <taxon>Sphaerotilaceae</taxon>
        <taxon>Pseudaquabacterium</taxon>
    </lineage>
</organism>
<sequence>MGPSRLIFALEGREDIPIYDIWLARELGEEIAEPLDVKGKGNVLELSRLISLSESAEKDKVMLCVDHDFDGTRGSSIPANTYVTSAYSIENLLVSEACIDRLLIRAFNAAGAEQEVRRSIVERFARLLGEFNGAMLHPNAHARFARLSKIECPGFPDRIEPIIDVTLDAVRAKVDTTNTQECVQYLRLSASPLPSVLHEHVEFLRQSNLTSTGRGKFLLDFVRKFLAQVFEDRRAVNPRLFKESNKSLPDPCHNLLVNLANASPTASCFRKFVQEQVTRWRADGLAAPGTL</sequence>
<dbReference type="InterPro" id="IPR029492">
    <property type="entry name" value="DUF4435"/>
</dbReference>
<feature type="domain" description="DUF4435" evidence="1">
    <location>
        <begin position="6"/>
        <end position="234"/>
    </location>
</feature>